<accession>A0A0E9R0E8</accession>
<reference evidence="1" key="1">
    <citation type="submission" date="2014-11" db="EMBL/GenBank/DDBJ databases">
        <authorList>
            <person name="Amaro Gonzalez C."/>
        </authorList>
    </citation>
    <scope>NUCLEOTIDE SEQUENCE</scope>
</reference>
<protein>
    <submittedName>
        <fullName evidence="1">Uncharacterized protein</fullName>
    </submittedName>
</protein>
<organism evidence="1">
    <name type="scientific">Anguilla anguilla</name>
    <name type="common">European freshwater eel</name>
    <name type="synonym">Muraena anguilla</name>
    <dbReference type="NCBI Taxonomy" id="7936"/>
    <lineage>
        <taxon>Eukaryota</taxon>
        <taxon>Metazoa</taxon>
        <taxon>Chordata</taxon>
        <taxon>Craniata</taxon>
        <taxon>Vertebrata</taxon>
        <taxon>Euteleostomi</taxon>
        <taxon>Actinopterygii</taxon>
        <taxon>Neopterygii</taxon>
        <taxon>Teleostei</taxon>
        <taxon>Anguilliformes</taxon>
        <taxon>Anguillidae</taxon>
        <taxon>Anguilla</taxon>
    </lineage>
</organism>
<sequence length="44" mass="5032">MTPGGGELKNSRLTFSHCYWIDCVPVSNFLFSWTNQQTLPVRLS</sequence>
<reference evidence="1" key="2">
    <citation type="journal article" date="2015" name="Fish Shellfish Immunol.">
        <title>Early steps in the European eel (Anguilla anguilla)-Vibrio vulnificus interaction in the gills: Role of the RtxA13 toxin.</title>
        <authorList>
            <person name="Callol A."/>
            <person name="Pajuelo D."/>
            <person name="Ebbesson L."/>
            <person name="Teles M."/>
            <person name="MacKenzie S."/>
            <person name="Amaro C."/>
        </authorList>
    </citation>
    <scope>NUCLEOTIDE SEQUENCE</scope>
</reference>
<dbReference type="AlphaFoldDB" id="A0A0E9R0E8"/>
<dbReference type="EMBL" id="GBXM01085988">
    <property type="protein sequence ID" value="JAH22589.1"/>
    <property type="molecule type" value="Transcribed_RNA"/>
</dbReference>
<name>A0A0E9R0E8_ANGAN</name>
<proteinExistence type="predicted"/>
<evidence type="ECO:0000313" key="1">
    <source>
        <dbReference type="EMBL" id="JAH22589.1"/>
    </source>
</evidence>